<dbReference type="Proteomes" id="UP000215455">
    <property type="component" value="Unassembled WGS sequence"/>
</dbReference>
<protein>
    <recommendedName>
        <fullName evidence="2">Fatty acid desaturase domain-containing protein</fullName>
    </recommendedName>
</protein>
<dbReference type="Pfam" id="PF00487">
    <property type="entry name" value="FA_desaturase"/>
    <property type="match status" value="1"/>
</dbReference>
<evidence type="ECO:0000313" key="3">
    <source>
        <dbReference type="EMBL" id="OXR34971.1"/>
    </source>
</evidence>
<name>A0ABX4E498_9PSED</name>
<keyword evidence="1" id="KW-0472">Membrane</keyword>
<dbReference type="InterPro" id="IPR005804">
    <property type="entry name" value="FA_desaturase_dom"/>
</dbReference>
<comment type="caution">
    <text evidence="3">The sequence shown here is derived from an EMBL/GenBank/DDBJ whole genome shotgun (WGS) entry which is preliminary data.</text>
</comment>
<feature type="domain" description="Fatty acid desaturase" evidence="2">
    <location>
        <begin position="45"/>
        <end position="268"/>
    </location>
</feature>
<keyword evidence="4" id="KW-1185">Reference proteome</keyword>
<dbReference type="EMBL" id="NIWU01000001">
    <property type="protein sequence ID" value="OXR34971.1"/>
    <property type="molecule type" value="Genomic_DNA"/>
</dbReference>
<proteinExistence type="predicted"/>
<sequence length="293" mass="33804">MTLRMKHLCTPQSMMKGSLFLAAYLISIVVLLALAQATHHSFTTVVFAALTAVTLKGLNNIVHECSHNSFSDSHSYNDRVGKLLCIPLLINFVAYKKEHRSHHMHLGNYALDDDFKLRQNLDHNRPITWSRALHDLIMLRFVWFYFPRISMKKPSHSFGLAFYVGIGAALYIAEMNYAMWTLILAHAAFLPLLRYLIDIVDHGGLYAIELDEIYKSRNFIIHNPVLRTLFFPRNDCYHLIHHLYPYLPVHCFGKAHELLMEDPVYAQLLHHASLKTFGNRVMIEPKHVEGSKP</sequence>
<evidence type="ECO:0000256" key="1">
    <source>
        <dbReference type="SAM" id="Phobius"/>
    </source>
</evidence>
<organism evidence="3 4">
    <name type="scientific">Pseudomonas umsongensis</name>
    <dbReference type="NCBI Taxonomy" id="198618"/>
    <lineage>
        <taxon>Bacteria</taxon>
        <taxon>Pseudomonadati</taxon>
        <taxon>Pseudomonadota</taxon>
        <taxon>Gammaproteobacteria</taxon>
        <taxon>Pseudomonadales</taxon>
        <taxon>Pseudomonadaceae</taxon>
        <taxon>Pseudomonas</taxon>
    </lineage>
</organism>
<reference evidence="3 4" key="1">
    <citation type="submission" date="2017-06" db="EMBL/GenBank/DDBJ databases">
        <authorList>
            <person name="Furmanczyk E.M."/>
        </authorList>
    </citation>
    <scope>NUCLEOTIDE SEQUENCE [LARGE SCALE GENOMIC DNA]</scope>
    <source>
        <strain evidence="3 4">DSM 16611</strain>
    </source>
</reference>
<feature type="transmembrane region" description="Helical" evidence="1">
    <location>
        <begin position="158"/>
        <end position="173"/>
    </location>
</feature>
<keyword evidence="1" id="KW-0812">Transmembrane</keyword>
<accession>A0ABX4E498</accession>
<gene>
    <name evidence="3" type="ORF">PSUM_03515</name>
</gene>
<evidence type="ECO:0000313" key="4">
    <source>
        <dbReference type="Proteomes" id="UP000215455"/>
    </source>
</evidence>
<dbReference type="RefSeq" id="WP_042955871.1">
    <property type="nucleotide sequence ID" value="NZ_CP044409.1"/>
</dbReference>
<keyword evidence="1" id="KW-1133">Transmembrane helix</keyword>
<evidence type="ECO:0000259" key="2">
    <source>
        <dbReference type="Pfam" id="PF00487"/>
    </source>
</evidence>